<dbReference type="AlphaFoldDB" id="R4G100"/>
<keyword evidence="2" id="KW-0680">Restriction system</keyword>
<dbReference type="RefSeq" id="WP_006321758.1">
    <property type="nucleotide sequence ID" value="NZ_BARH01000014.1"/>
</dbReference>
<sequence>MSKTKQKPIDELLKEALVPEDEQPYEVPGNWTYFYFTSILDVQGGTQPPKSEFINEPKEGYIRLVQIRDFASDDYLTYIPYTNKLRIIEEEDILIARYGASVGRILTGLSGAYNVALAKVVYPKEHIYRKYLYWLLQTEHFQIPLKMISRSAQAGFNKNDLTNIKLPLPPYKEQKRIAEKIERLFAKIDEAKRLIEEVKKSVELRRVAILDRAIRGELVKQSSLDDSADILLEYIKMKRDFLVKQKKIHKEKNLPILGLDELRHNIPENWIWVRLGEVIELISGRDVSVKECNNDGVGVPYIMGASNIMDDTLIIERWIAKPSVVGKQGDILLSVKGTVGKVVIQEVEECHLSRQIMGLRPMEGVYGRYLKIFIQTYVQVLKEKSKGVIPGISREDILLAPFPLPPYNEQKRIAEKVDFLLNNLDREKEMVLEVEEKLDLLKQSILSKAFRGELGTNNPNDEHAIELLKEVLLQTSGQS</sequence>
<evidence type="ECO:0000256" key="1">
    <source>
        <dbReference type="ARBA" id="ARBA00010923"/>
    </source>
</evidence>
<comment type="subunit">
    <text evidence="4">The methyltransferase is composed of M and S polypeptides.</text>
</comment>
<dbReference type="InterPro" id="IPR044946">
    <property type="entry name" value="Restrct_endonuc_typeI_TRD_sf"/>
</dbReference>
<dbReference type="GO" id="GO:0009307">
    <property type="term" value="P:DNA restriction-modification system"/>
    <property type="evidence" value="ECO:0007669"/>
    <property type="project" value="UniProtKB-KW"/>
</dbReference>
<keyword evidence="5" id="KW-0175">Coiled coil</keyword>
<evidence type="ECO:0000256" key="5">
    <source>
        <dbReference type="SAM" id="Coils"/>
    </source>
</evidence>
<dbReference type="PANTHER" id="PTHR43140">
    <property type="entry name" value="TYPE-1 RESTRICTION ENZYME ECOKI SPECIFICITY PROTEIN"/>
    <property type="match status" value="1"/>
</dbReference>
<dbReference type="Proteomes" id="UP000013057">
    <property type="component" value="Unassembled WGS sequence"/>
</dbReference>
<dbReference type="PANTHER" id="PTHR43140:SF1">
    <property type="entry name" value="TYPE I RESTRICTION ENZYME ECOKI SPECIFICITY SUBUNIT"/>
    <property type="match status" value="1"/>
</dbReference>
<dbReference type="InterPro" id="IPR000055">
    <property type="entry name" value="Restrct_endonuc_typeI_TRD"/>
</dbReference>
<evidence type="ECO:0000256" key="4">
    <source>
        <dbReference type="ARBA" id="ARBA00038652"/>
    </source>
</evidence>
<evidence type="ECO:0000256" key="3">
    <source>
        <dbReference type="ARBA" id="ARBA00023125"/>
    </source>
</evidence>
<dbReference type="CDD" id="cd17263">
    <property type="entry name" value="RMtype1_S_AbaB8300I-TRD1-CR1_like"/>
    <property type="match status" value="1"/>
</dbReference>
<evidence type="ECO:0000313" key="7">
    <source>
        <dbReference type="EMBL" id="GAC91433.1"/>
    </source>
</evidence>
<reference evidence="8" key="1">
    <citation type="journal article" date="2013" name="Genome">
        <title>Draft Genome Sequence of a Thermophilic Member of the Bacillaceae, Anoxybacillus flavithermus Strain Kn10, Isolated from the Kan-nawa Hot Spring in Japan.</title>
        <authorList>
            <person name="Matsutani M."/>
            <person name="Shirakihara Y."/>
            <person name="Imada K."/>
            <person name="Yakushi T."/>
            <person name="Matsushita K."/>
        </authorList>
    </citation>
    <scope>NUCLEOTIDE SEQUENCE [LARGE SCALE GENOMIC DNA]</scope>
    <source>
        <strain evidence="8">NBRC 109594</strain>
    </source>
</reference>
<dbReference type="SUPFAM" id="SSF116734">
    <property type="entry name" value="DNA methylase specificity domain"/>
    <property type="match status" value="2"/>
</dbReference>
<evidence type="ECO:0000313" key="8">
    <source>
        <dbReference type="Proteomes" id="UP000013057"/>
    </source>
</evidence>
<proteinExistence type="inferred from homology"/>
<dbReference type="REBASE" id="66602">
    <property type="entry name" value="S.AflKn10ORF1868P"/>
</dbReference>
<dbReference type="Pfam" id="PF01420">
    <property type="entry name" value="Methylase_S"/>
    <property type="match status" value="2"/>
</dbReference>
<dbReference type="GO" id="GO:0003677">
    <property type="term" value="F:DNA binding"/>
    <property type="evidence" value="ECO:0007669"/>
    <property type="project" value="UniProtKB-KW"/>
</dbReference>
<name>R4G100_9BACL</name>
<dbReference type="Gene3D" id="3.90.220.20">
    <property type="entry name" value="DNA methylase specificity domains"/>
    <property type="match status" value="2"/>
</dbReference>
<protein>
    <recommendedName>
        <fullName evidence="6">Type I restriction modification DNA specificity domain-containing protein</fullName>
    </recommendedName>
</protein>
<accession>R4G100</accession>
<feature type="domain" description="Type I restriction modification DNA specificity" evidence="6">
    <location>
        <begin position="267"/>
        <end position="431"/>
    </location>
</feature>
<dbReference type="EMBL" id="BARH01000014">
    <property type="protein sequence ID" value="GAC91433.1"/>
    <property type="molecule type" value="Genomic_DNA"/>
</dbReference>
<comment type="caution">
    <text evidence="7">The sequence shown here is derived from an EMBL/GenBank/DDBJ whole genome shotgun (WGS) entry which is preliminary data.</text>
</comment>
<feature type="coiled-coil region" evidence="5">
    <location>
        <begin position="417"/>
        <end position="444"/>
    </location>
</feature>
<evidence type="ECO:0000259" key="6">
    <source>
        <dbReference type="Pfam" id="PF01420"/>
    </source>
</evidence>
<evidence type="ECO:0000256" key="2">
    <source>
        <dbReference type="ARBA" id="ARBA00022747"/>
    </source>
</evidence>
<comment type="similarity">
    <text evidence="1">Belongs to the type-I restriction system S methylase family.</text>
</comment>
<dbReference type="InterPro" id="IPR051212">
    <property type="entry name" value="Type-I_RE_S_subunit"/>
</dbReference>
<organism evidence="7 8">
    <name type="scientific">Anoxybacillus flavithermus NBRC 109594</name>
    <dbReference type="NCBI Taxonomy" id="1315967"/>
    <lineage>
        <taxon>Bacteria</taxon>
        <taxon>Bacillati</taxon>
        <taxon>Bacillota</taxon>
        <taxon>Bacilli</taxon>
        <taxon>Bacillales</taxon>
        <taxon>Anoxybacillaceae</taxon>
        <taxon>Anoxybacillus</taxon>
    </lineage>
</organism>
<feature type="domain" description="Type I restriction modification DNA specificity" evidence="6">
    <location>
        <begin position="28"/>
        <end position="199"/>
    </location>
</feature>
<keyword evidence="3" id="KW-0238">DNA-binding</keyword>
<feature type="coiled-coil region" evidence="5">
    <location>
        <begin position="174"/>
        <end position="201"/>
    </location>
</feature>
<gene>
    <name evidence="7" type="ORF">KN10_1869</name>
</gene>